<dbReference type="AlphaFoldDB" id="A0A5J6MIJ1"/>
<dbReference type="Proteomes" id="UP000326202">
    <property type="component" value="Chromosome"/>
</dbReference>
<organism evidence="2 3">
    <name type="scientific">Hypericibacter terrae</name>
    <dbReference type="NCBI Taxonomy" id="2602015"/>
    <lineage>
        <taxon>Bacteria</taxon>
        <taxon>Pseudomonadati</taxon>
        <taxon>Pseudomonadota</taxon>
        <taxon>Alphaproteobacteria</taxon>
        <taxon>Rhodospirillales</taxon>
        <taxon>Dongiaceae</taxon>
        <taxon>Hypericibacter</taxon>
    </lineage>
</organism>
<accession>A0A5J6MIJ1</accession>
<dbReference type="KEGG" id="htq:FRZ44_25600"/>
<protein>
    <recommendedName>
        <fullName evidence="4">Capsule biosynthesis protein</fullName>
    </recommendedName>
</protein>
<dbReference type="RefSeq" id="WP_151177537.1">
    <property type="nucleotide sequence ID" value="NZ_CP042906.1"/>
</dbReference>
<dbReference type="InterPro" id="IPR045936">
    <property type="entry name" value="DUF6356"/>
</dbReference>
<dbReference type="EMBL" id="CP042906">
    <property type="protein sequence ID" value="QEX17264.1"/>
    <property type="molecule type" value="Genomic_DNA"/>
</dbReference>
<gene>
    <name evidence="2" type="ORF">FRZ44_25600</name>
</gene>
<reference evidence="2 3" key="1">
    <citation type="submission" date="2019-08" db="EMBL/GenBank/DDBJ databases">
        <title>Hyperibacter terrae gen. nov., sp. nov. and Hyperibacter viscosus sp. nov., two new members in the family Rhodospirillaceae isolated from the rhizosphere of Hypericum perforatum.</title>
        <authorList>
            <person name="Noviana Z."/>
        </authorList>
    </citation>
    <scope>NUCLEOTIDE SEQUENCE [LARGE SCALE GENOMIC DNA]</scope>
    <source>
        <strain evidence="2 3">R5913</strain>
    </source>
</reference>
<evidence type="ECO:0008006" key="4">
    <source>
        <dbReference type="Google" id="ProtNLM"/>
    </source>
</evidence>
<name>A0A5J6MIJ1_9PROT</name>
<dbReference type="OrthoDB" id="7652114at2"/>
<evidence type="ECO:0000256" key="1">
    <source>
        <dbReference type="SAM" id="MobiDB-lite"/>
    </source>
</evidence>
<evidence type="ECO:0000313" key="3">
    <source>
        <dbReference type="Proteomes" id="UP000326202"/>
    </source>
</evidence>
<evidence type="ECO:0000313" key="2">
    <source>
        <dbReference type="EMBL" id="QEX17264.1"/>
    </source>
</evidence>
<keyword evidence="3" id="KW-1185">Reference proteome</keyword>
<dbReference type="Pfam" id="PF19883">
    <property type="entry name" value="DUF6356"/>
    <property type="match status" value="1"/>
</dbReference>
<proteinExistence type="predicted"/>
<sequence>MGFGLRLFNASLACVMHAFLPGLFVRTGSEAIERLHDRMVVNRQRHGGANSGGANLVDVLRKSGTR</sequence>
<feature type="region of interest" description="Disordered" evidence="1">
    <location>
        <begin position="45"/>
        <end position="66"/>
    </location>
</feature>